<feature type="domain" description="SAM" evidence="2">
    <location>
        <begin position="217"/>
        <end position="263"/>
    </location>
</feature>
<accession>A0A7R9CJZ5</accession>
<gene>
    <name evidence="3" type="ORF">TCEB3V08_LOCUS4287</name>
</gene>
<dbReference type="InterPro" id="IPR013761">
    <property type="entry name" value="SAM/pointed_sf"/>
</dbReference>
<reference evidence="3" key="1">
    <citation type="submission" date="2020-11" db="EMBL/GenBank/DDBJ databases">
        <authorList>
            <person name="Tran Van P."/>
        </authorList>
    </citation>
    <scope>NUCLEOTIDE SEQUENCE</scope>
</reference>
<sequence>MEVSLNVRACRSSLVLSGEEERRALDTASGEPLTSFQLNAYFVVKCISDSLNNLDFSFVRRDGTVDSMVDSMVDGTVNDTLDGTVDSMTYGTMDVTVDGTVNSMVYGTVVVTVTGTVNGTVDGVVDDTADSVVDDAADGTVDVNDTLDGTVDSMTYGTMDVTVDGTVNSMVYGTVVVTVTGTVNGTVDGVVDDTADSVVDDAADGTVDGLDNAVLVYIHSFLNNEVNGQQLLNLRPDDLNHLGVHKLGHQELILEAVEHLRNFHDLISLSSVAAIQSKTRLRSQYDQTWRSLDPSQGAIKTASNHPSPQLDKDWDWNGAPEGLRNSAGQGTPMLESRMDQQWGRPVESTSQRQHLTANCKKPRFDNNHFG</sequence>
<dbReference type="PANTHER" id="PTHR12844">
    <property type="entry name" value="CONNECTOR ENCHANCER OF KINASE SUPPRESSOR OF RAS"/>
    <property type="match status" value="1"/>
</dbReference>
<protein>
    <recommendedName>
        <fullName evidence="2">SAM domain-containing protein</fullName>
    </recommendedName>
</protein>
<feature type="region of interest" description="Disordered" evidence="1">
    <location>
        <begin position="292"/>
        <end position="370"/>
    </location>
</feature>
<dbReference type="Pfam" id="PF00536">
    <property type="entry name" value="SAM_1"/>
    <property type="match status" value="1"/>
</dbReference>
<organism evidence="3">
    <name type="scientific">Timema cristinae</name>
    <name type="common">Walking stick</name>
    <dbReference type="NCBI Taxonomy" id="61476"/>
    <lineage>
        <taxon>Eukaryota</taxon>
        <taxon>Metazoa</taxon>
        <taxon>Ecdysozoa</taxon>
        <taxon>Arthropoda</taxon>
        <taxon>Hexapoda</taxon>
        <taxon>Insecta</taxon>
        <taxon>Pterygota</taxon>
        <taxon>Neoptera</taxon>
        <taxon>Polyneoptera</taxon>
        <taxon>Phasmatodea</taxon>
        <taxon>Timematodea</taxon>
        <taxon>Timematoidea</taxon>
        <taxon>Timematidae</taxon>
        <taxon>Timema</taxon>
    </lineage>
</organism>
<dbReference type="SUPFAM" id="SSF47769">
    <property type="entry name" value="SAM/Pointed domain"/>
    <property type="match status" value="1"/>
</dbReference>
<evidence type="ECO:0000259" key="2">
    <source>
        <dbReference type="PROSITE" id="PS50105"/>
    </source>
</evidence>
<evidence type="ECO:0000313" key="3">
    <source>
        <dbReference type="EMBL" id="CAD7397958.1"/>
    </source>
</evidence>
<dbReference type="SMART" id="SM00454">
    <property type="entry name" value="SAM"/>
    <property type="match status" value="1"/>
</dbReference>
<dbReference type="InterPro" id="IPR001660">
    <property type="entry name" value="SAM"/>
</dbReference>
<feature type="compositionally biased region" description="Polar residues" evidence="1">
    <location>
        <begin position="347"/>
        <end position="356"/>
    </location>
</feature>
<dbReference type="InterPro" id="IPR051566">
    <property type="entry name" value="CNKSR"/>
</dbReference>
<dbReference type="PROSITE" id="PS50105">
    <property type="entry name" value="SAM_DOMAIN"/>
    <property type="match status" value="1"/>
</dbReference>
<dbReference type="PANTHER" id="PTHR12844:SF42">
    <property type="entry name" value="CONNECTOR ENHANCER OF KSR PROTEIN CNK"/>
    <property type="match status" value="1"/>
</dbReference>
<proteinExistence type="predicted"/>
<name>A0A7R9CJZ5_TIMCR</name>
<dbReference type="AlphaFoldDB" id="A0A7R9CJZ5"/>
<evidence type="ECO:0000256" key="1">
    <source>
        <dbReference type="SAM" id="MobiDB-lite"/>
    </source>
</evidence>
<dbReference type="EMBL" id="OC317608">
    <property type="protein sequence ID" value="CAD7397958.1"/>
    <property type="molecule type" value="Genomic_DNA"/>
</dbReference>
<dbReference type="Gene3D" id="1.10.150.50">
    <property type="entry name" value="Transcription Factor, Ets-1"/>
    <property type="match status" value="1"/>
</dbReference>